<comment type="caution">
    <text evidence="3">The sequence shown here is derived from an EMBL/GenBank/DDBJ whole genome shotgun (WGS) entry which is preliminary data.</text>
</comment>
<dbReference type="Proteomes" id="UP001259659">
    <property type="component" value="Unassembled WGS sequence"/>
</dbReference>
<accession>A0ABU2FH27</accession>
<protein>
    <submittedName>
        <fullName evidence="3">Uncharacterized protein</fullName>
    </submittedName>
</protein>
<gene>
    <name evidence="3" type="ORF">NDI56_19395</name>
</gene>
<dbReference type="EMBL" id="JAMQON010000007">
    <property type="protein sequence ID" value="MDS0261570.1"/>
    <property type="molecule type" value="Genomic_DNA"/>
</dbReference>
<evidence type="ECO:0000256" key="1">
    <source>
        <dbReference type="ARBA" id="ARBA00022649"/>
    </source>
</evidence>
<evidence type="ECO:0000313" key="3">
    <source>
        <dbReference type="EMBL" id="MDS0261570.1"/>
    </source>
</evidence>
<evidence type="ECO:0000313" key="4">
    <source>
        <dbReference type="Proteomes" id="UP001259659"/>
    </source>
</evidence>
<keyword evidence="1" id="KW-1277">Toxin-antitoxin system</keyword>
<reference evidence="3 4" key="1">
    <citation type="submission" date="2022-06" db="EMBL/GenBank/DDBJ databases">
        <title>Haloarcula sp. a new haloarchaeum isolate from saline soil.</title>
        <authorList>
            <person name="Strakova D."/>
            <person name="Galisteo C."/>
            <person name="Sanchez-Porro C."/>
            <person name="Ventosa A."/>
        </authorList>
    </citation>
    <scope>NUCLEOTIDE SEQUENCE [LARGE SCALE GENOMIC DNA]</scope>
    <source>
        <strain evidence="3 4">S1CR25-12</strain>
    </source>
</reference>
<dbReference type="RefSeq" id="WP_310921471.1">
    <property type="nucleotide sequence ID" value="NZ_JAMQON010000007.1"/>
</dbReference>
<proteinExistence type="predicted"/>
<dbReference type="Pfam" id="PF02697">
    <property type="entry name" value="VAPB_antitox"/>
    <property type="match status" value="1"/>
</dbReference>
<keyword evidence="4" id="KW-1185">Reference proteome</keyword>
<organism evidence="3 4">
    <name type="scientific">Haloarcula saliterrae</name>
    <dbReference type="NCBI Taxonomy" id="2950534"/>
    <lineage>
        <taxon>Archaea</taxon>
        <taxon>Methanobacteriati</taxon>
        <taxon>Methanobacteriota</taxon>
        <taxon>Stenosarchaea group</taxon>
        <taxon>Halobacteria</taxon>
        <taxon>Halobacteriales</taxon>
        <taxon>Haloarculaceae</taxon>
        <taxon>Haloarcula</taxon>
    </lineage>
</organism>
<dbReference type="InterPro" id="IPR003847">
    <property type="entry name" value="Put_antitoxin"/>
</dbReference>
<feature type="compositionally biased region" description="Basic and acidic residues" evidence="2">
    <location>
        <begin position="52"/>
        <end position="63"/>
    </location>
</feature>
<name>A0ABU2FH27_9EURY</name>
<evidence type="ECO:0000256" key="2">
    <source>
        <dbReference type="SAM" id="MobiDB-lite"/>
    </source>
</evidence>
<feature type="region of interest" description="Disordered" evidence="2">
    <location>
        <begin position="49"/>
        <end position="75"/>
    </location>
</feature>
<sequence length="75" mass="8534">MSSSIRISAETKRKLEAVKREDETFDELLDRLAITRTEEDVREMAGFAAEGIDEHMEQKRADLNDSFEARTSGAE</sequence>